<evidence type="ECO:0000313" key="5">
    <source>
        <dbReference type="Proteomes" id="UP000076078"/>
    </source>
</evidence>
<dbReference type="InterPro" id="IPR000008">
    <property type="entry name" value="C2_dom"/>
</dbReference>
<gene>
    <name evidence="4" type="ORF">DLAC_02438</name>
</gene>
<evidence type="ECO:0000313" key="4">
    <source>
        <dbReference type="EMBL" id="KYR00444.1"/>
    </source>
</evidence>
<keyword evidence="1" id="KW-0479">Metal-binding</keyword>
<keyword evidence="2" id="KW-0106">Calcium</keyword>
<keyword evidence="5" id="KW-1185">Reference proteome</keyword>
<dbReference type="InParanoid" id="A0A152A2L8"/>
<dbReference type="Proteomes" id="UP000076078">
    <property type="component" value="Unassembled WGS sequence"/>
</dbReference>
<dbReference type="CDD" id="cd00030">
    <property type="entry name" value="C2"/>
    <property type="match status" value="1"/>
</dbReference>
<dbReference type="SUPFAM" id="SSF49562">
    <property type="entry name" value="C2 domain (Calcium/lipid-binding domain, CaLB)"/>
    <property type="match status" value="1"/>
</dbReference>
<dbReference type="PANTHER" id="PTHR45911:SF4">
    <property type="entry name" value="MULTIPLE C2 AND TRANSMEMBRANE DOMAIN-CONTAINING PROTEIN"/>
    <property type="match status" value="1"/>
</dbReference>
<dbReference type="AlphaFoldDB" id="A0A152A2L8"/>
<evidence type="ECO:0000259" key="3">
    <source>
        <dbReference type="PROSITE" id="PS50004"/>
    </source>
</evidence>
<evidence type="ECO:0000256" key="1">
    <source>
        <dbReference type="ARBA" id="ARBA00022723"/>
    </source>
</evidence>
<dbReference type="GO" id="GO:0005509">
    <property type="term" value="F:calcium ion binding"/>
    <property type="evidence" value="ECO:0007669"/>
    <property type="project" value="TreeGrafter"/>
</dbReference>
<accession>A0A152A2L8</accession>
<evidence type="ECO:0000256" key="2">
    <source>
        <dbReference type="ARBA" id="ARBA00022837"/>
    </source>
</evidence>
<organism evidence="4 5">
    <name type="scientific">Tieghemostelium lacteum</name>
    <name type="common">Slime mold</name>
    <name type="synonym">Dictyostelium lacteum</name>
    <dbReference type="NCBI Taxonomy" id="361077"/>
    <lineage>
        <taxon>Eukaryota</taxon>
        <taxon>Amoebozoa</taxon>
        <taxon>Evosea</taxon>
        <taxon>Eumycetozoa</taxon>
        <taxon>Dictyostelia</taxon>
        <taxon>Dictyosteliales</taxon>
        <taxon>Raperosteliaceae</taxon>
        <taxon>Tieghemostelium</taxon>
    </lineage>
</organism>
<dbReference type="PROSITE" id="PS50004">
    <property type="entry name" value="C2"/>
    <property type="match status" value="1"/>
</dbReference>
<reference evidence="4 5" key="1">
    <citation type="submission" date="2015-12" db="EMBL/GenBank/DDBJ databases">
        <title>Dictyostelia acquired genes for synthesis and detection of signals that induce cell-type specialization by lateral gene transfer from prokaryotes.</title>
        <authorList>
            <person name="Gloeckner G."/>
            <person name="Schaap P."/>
        </authorList>
    </citation>
    <scope>NUCLEOTIDE SEQUENCE [LARGE SCALE GENOMIC DNA]</scope>
    <source>
        <strain evidence="4 5">TK</strain>
    </source>
</reference>
<name>A0A152A2L8_TIELA</name>
<dbReference type="EMBL" id="LODT01000013">
    <property type="protein sequence ID" value="KYR00444.1"/>
    <property type="molecule type" value="Genomic_DNA"/>
</dbReference>
<dbReference type="SMART" id="SM00239">
    <property type="entry name" value="C2"/>
    <property type="match status" value="1"/>
</dbReference>
<protein>
    <recommendedName>
        <fullName evidence="3">C2 domain-containing protein</fullName>
    </recommendedName>
</protein>
<dbReference type="PANTHER" id="PTHR45911">
    <property type="entry name" value="C2 DOMAIN-CONTAINING PROTEIN"/>
    <property type="match status" value="1"/>
</dbReference>
<sequence length="182" mass="20733">MGSNATAANLILRKHLKDHGSVDAKTMDLWYNAVTSDKPTTYKGTKFEGQILYKITIGSGVINEAQDPNGKADGYVRFGKKESEGLFTKRWLYTSSVKEKTLSPMWMETCYIRINPTKHSELLLELWDKDLIKDDFIGSCLVNFAKCSEFFGIDEYFTVKDSKGKETGKVFLSIKVHKKFDY</sequence>
<dbReference type="InterPro" id="IPR035892">
    <property type="entry name" value="C2_domain_sf"/>
</dbReference>
<dbReference type="STRING" id="361077.A0A152A2L8"/>
<dbReference type="OrthoDB" id="14955at2759"/>
<dbReference type="Gene3D" id="2.60.40.150">
    <property type="entry name" value="C2 domain"/>
    <property type="match status" value="1"/>
</dbReference>
<feature type="domain" description="C2" evidence="3">
    <location>
        <begin position="32"/>
        <end position="157"/>
    </location>
</feature>
<proteinExistence type="predicted"/>
<dbReference type="OMA" id="CYIRINP"/>
<comment type="caution">
    <text evidence="4">The sequence shown here is derived from an EMBL/GenBank/DDBJ whole genome shotgun (WGS) entry which is preliminary data.</text>
</comment>
<dbReference type="Pfam" id="PF00168">
    <property type="entry name" value="C2"/>
    <property type="match status" value="1"/>
</dbReference>
<dbReference type="GO" id="GO:0016020">
    <property type="term" value="C:membrane"/>
    <property type="evidence" value="ECO:0007669"/>
    <property type="project" value="TreeGrafter"/>
</dbReference>